<gene>
    <name evidence="1" type="ORF">SBF1_8080004</name>
</gene>
<dbReference type="Proteomes" id="UP000238916">
    <property type="component" value="Unassembled WGS sequence"/>
</dbReference>
<name>A0A2U3LTI8_9FIRM</name>
<protein>
    <submittedName>
        <fullName evidence="1">Uncharacterized protein</fullName>
    </submittedName>
</protein>
<evidence type="ECO:0000313" key="2">
    <source>
        <dbReference type="Proteomes" id="UP000238916"/>
    </source>
</evidence>
<organism evidence="1 2">
    <name type="scientific">Candidatus Desulfosporosinus infrequens</name>
    <dbReference type="NCBI Taxonomy" id="2043169"/>
    <lineage>
        <taxon>Bacteria</taxon>
        <taxon>Bacillati</taxon>
        <taxon>Bacillota</taxon>
        <taxon>Clostridia</taxon>
        <taxon>Eubacteriales</taxon>
        <taxon>Desulfitobacteriaceae</taxon>
        <taxon>Desulfosporosinus</taxon>
    </lineage>
</organism>
<proteinExistence type="predicted"/>
<evidence type="ECO:0000313" key="1">
    <source>
        <dbReference type="EMBL" id="SPF55230.1"/>
    </source>
</evidence>
<accession>A0A2U3LTI8</accession>
<dbReference type="EMBL" id="OMOF01000788">
    <property type="protein sequence ID" value="SPF55230.1"/>
    <property type="molecule type" value="Genomic_DNA"/>
</dbReference>
<dbReference type="AlphaFoldDB" id="A0A2U3LTI8"/>
<reference evidence="2" key="1">
    <citation type="submission" date="2018-02" db="EMBL/GenBank/DDBJ databases">
        <authorList>
            <person name="Hausmann B."/>
        </authorList>
    </citation>
    <scope>NUCLEOTIDE SEQUENCE [LARGE SCALE GENOMIC DNA]</scope>
    <source>
        <strain evidence="2">Peat soil MAG SbF1</strain>
    </source>
</reference>
<sequence>MGRGNWIPKNAGYEIADYGGFYVEDNPNDPYFSDDFTSLISKELPELFSGFEKARKWEHDGLVVLENEHAQIVIGD</sequence>